<dbReference type="InterPro" id="IPR034768">
    <property type="entry name" value="4FE4S_WBL"/>
</dbReference>
<proteinExistence type="inferred from homology"/>
<feature type="domain" description="4Fe-4S Wbl-type" evidence="12">
    <location>
        <begin position="37"/>
        <end position="103"/>
    </location>
</feature>
<dbReference type="GO" id="GO:0045454">
    <property type="term" value="P:cell redox homeostasis"/>
    <property type="evidence" value="ECO:0007669"/>
    <property type="project" value="TreeGrafter"/>
</dbReference>
<evidence type="ECO:0000256" key="1">
    <source>
        <dbReference type="ARBA" id="ARBA00004496"/>
    </source>
</evidence>
<dbReference type="PROSITE" id="PS51674">
    <property type="entry name" value="4FE4S_WBL"/>
    <property type="match status" value="1"/>
</dbReference>
<organism evidence="13 14">
    <name type="scientific">Amycolatopsis saalfeldensis</name>
    <dbReference type="NCBI Taxonomy" id="394193"/>
    <lineage>
        <taxon>Bacteria</taxon>
        <taxon>Bacillati</taxon>
        <taxon>Actinomycetota</taxon>
        <taxon>Actinomycetes</taxon>
        <taxon>Pseudonocardiales</taxon>
        <taxon>Pseudonocardiaceae</taxon>
        <taxon>Amycolatopsis</taxon>
    </lineage>
</organism>
<dbReference type="GO" id="GO:0047134">
    <property type="term" value="F:protein-disulfide reductase [NAD(P)H] activity"/>
    <property type="evidence" value="ECO:0007669"/>
    <property type="project" value="TreeGrafter"/>
</dbReference>
<evidence type="ECO:0000256" key="8">
    <source>
        <dbReference type="ARBA" id="ARBA00023125"/>
    </source>
</evidence>
<dbReference type="Pfam" id="PF02467">
    <property type="entry name" value="Whib"/>
    <property type="match status" value="1"/>
</dbReference>
<dbReference type="GO" id="GO:0051539">
    <property type="term" value="F:4 iron, 4 sulfur cluster binding"/>
    <property type="evidence" value="ECO:0007669"/>
    <property type="project" value="UniProtKB-UniRule"/>
</dbReference>
<keyword evidence="10 11" id="KW-0804">Transcription</keyword>
<feature type="binding site" evidence="11">
    <location>
        <position position="79"/>
    </location>
    <ligand>
        <name>[4Fe-4S] cluster</name>
        <dbReference type="ChEBI" id="CHEBI:49883"/>
    </ligand>
</feature>
<keyword evidence="9 11" id="KW-1015">Disulfide bond</keyword>
<evidence type="ECO:0000256" key="5">
    <source>
        <dbReference type="ARBA" id="ARBA00023004"/>
    </source>
</evidence>
<dbReference type="GO" id="GO:0003677">
    <property type="term" value="F:DNA binding"/>
    <property type="evidence" value="ECO:0007669"/>
    <property type="project" value="UniProtKB-UniRule"/>
</dbReference>
<comment type="subcellular location">
    <subcellularLocation>
        <location evidence="1 11">Cytoplasm</location>
    </subcellularLocation>
</comment>
<keyword evidence="3 11" id="KW-0004">4Fe-4S</keyword>
<evidence type="ECO:0000313" key="14">
    <source>
        <dbReference type="Proteomes" id="UP000198582"/>
    </source>
</evidence>
<dbReference type="EMBL" id="FOEF01000034">
    <property type="protein sequence ID" value="SEP53983.1"/>
    <property type="molecule type" value="Genomic_DNA"/>
</dbReference>
<evidence type="ECO:0000256" key="9">
    <source>
        <dbReference type="ARBA" id="ARBA00023157"/>
    </source>
</evidence>
<keyword evidence="14" id="KW-1185">Reference proteome</keyword>
<evidence type="ECO:0000256" key="3">
    <source>
        <dbReference type="ARBA" id="ARBA00022485"/>
    </source>
</evidence>
<feature type="binding site" evidence="11">
    <location>
        <position position="70"/>
    </location>
    <ligand>
        <name>[4Fe-4S] cluster</name>
        <dbReference type="ChEBI" id="CHEBI:49883"/>
    </ligand>
</feature>
<dbReference type="Proteomes" id="UP000198582">
    <property type="component" value="Unassembled WGS sequence"/>
</dbReference>
<evidence type="ECO:0000256" key="6">
    <source>
        <dbReference type="ARBA" id="ARBA00023014"/>
    </source>
</evidence>
<evidence type="ECO:0000256" key="7">
    <source>
        <dbReference type="ARBA" id="ARBA00023015"/>
    </source>
</evidence>
<name>A0A1H8YPH0_9PSEU</name>
<dbReference type="GO" id="GO:0045892">
    <property type="term" value="P:negative regulation of DNA-templated transcription"/>
    <property type="evidence" value="ECO:0007669"/>
    <property type="project" value="TreeGrafter"/>
</dbReference>
<keyword evidence="4 11" id="KW-0479">Metal-binding</keyword>
<dbReference type="HAMAP" id="MF_01479">
    <property type="entry name" value="WhiB"/>
    <property type="match status" value="1"/>
</dbReference>
<evidence type="ECO:0000259" key="12">
    <source>
        <dbReference type="PROSITE" id="PS51674"/>
    </source>
</evidence>
<comment type="similarity">
    <text evidence="2 11">Belongs to the WhiB family.</text>
</comment>
<keyword evidence="6 11" id="KW-0411">Iron-sulfur</keyword>
<dbReference type="RefSeq" id="WP_143086486.1">
    <property type="nucleotide sequence ID" value="NZ_FOEF01000034.1"/>
</dbReference>
<dbReference type="PANTHER" id="PTHR38839">
    <property type="entry name" value="TRANSCRIPTIONAL REGULATOR WHID-RELATED"/>
    <property type="match status" value="1"/>
</dbReference>
<accession>A0A1H8YPH0</accession>
<gene>
    <name evidence="11" type="primary">whiB</name>
    <name evidence="13" type="ORF">SAMN04489732_13438</name>
</gene>
<keyword evidence="7 11" id="KW-0805">Transcription regulation</keyword>
<reference evidence="13 14" key="1">
    <citation type="submission" date="2016-10" db="EMBL/GenBank/DDBJ databases">
        <authorList>
            <person name="de Groot N.N."/>
        </authorList>
    </citation>
    <scope>NUCLEOTIDE SEQUENCE [LARGE SCALE GENOMIC DNA]</scope>
    <source>
        <strain evidence="13 14">DSM 44993</strain>
    </source>
</reference>
<evidence type="ECO:0000256" key="11">
    <source>
        <dbReference type="HAMAP-Rule" id="MF_01479"/>
    </source>
</evidence>
<sequence>MRGPTALHHDLLTSVAEYAGADWRWLQLEVENSPNRACREMDIQEFFPADGARFFGQALQNERDRVAALCHSCPVRRECLAGALLRGETYGSWGGVAQPDYQILQRMWREQALSRKGAA</sequence>
<comment type="PTM">
    <text evidence="11">Upon Fe-S cluster removal intramolecular disulfide bonds are formed.</text>
</comment>
<feature type="binding site" evidence="11">
    <location>
        <position position="38"/>
    </location>
    <ligand>
        <name>[4Fe-4S] cluster</name>
        <dbReference type="ChEBI" id="CHEBI:49883"/>
    </ligand>
</feature>
<evidence type="ECO:0000256" key="2">
    <source>
        <dbReference type="ARBA" id="ARBA00006597"/>
    </source>
</evidence>
<dbReference type="GO" id="GO:0035731">
    <property type="term" value="F:dinitrosyl-iron complex binding"/>
    <property type="evidence" value="ECO:0007669"/>
    <property type="project" value="UniProtKB-UniRule"/>
</dbReference>
<dbReference type="GO" id="GO:0046872">
    <property type="term" value="F:metal ion binding"/>
    <property type="evidence" value="ECO:0007669"/>
    <property type="project" value="UniProtKB-KW"/>
</dbReference>
<evidence type="ECO:0000256" key="4">
    <source>
        <dbReference type="ARBA" id="ARBA00022723"/>
    </source>
</evidence>
<dbReference type="InterPro" id="IPR003482">
    <property type="entry name" value="Whib"/>
</dbReference>
<protein>
    <recommendedName>
        <fullName evidence="11">Transcriptional regulator WhiB</fullName>
    </recommendedName>
</protein>
<evidence type="ECO:0000256" key="10">
    <source>
        <dbReference type="ARBA" id="ARBA00023163"/>
    </source>
</evidence>
<feature type="binding site" evidence="11">
    <location>
        <position position="73"/>
    </location>
    <ligand>
        <name>[4Fe-4S] cluster</name>
        <dbReference type="ChEBI" id="CHEBI:49883"/>
    </ligand>
</feature>
<comment type="PTM">
    <text evidence="11">The Fe-S cluster can be nitrosylated by nitric oxide (NO).</text>
</comment>
<keyword evidence="11" id="KW-0963">Cytoplasm</keyword>
<comment type="cofactor">
    <cofactor evidence="11">
        <name>[4Fe-4S] cluster</name>
        <dbReference type="ChEBI" id="CHEBI:49883"/>
    </cofactor>
    <text evidence="11">Binds 1 [4Fe-4S] cluster per subunit. Following nitrosylation of the [4Fe-4S] cluster binds 1 [4Fe-8(NO)] cluster per subunit.</text>
</comment>
<evidence type="ECO:0000313" key="13">
    <source>
        <dbReference type="EMBL" id="SEP53983.1"/>
    </source>
</evidence>
<dbReference type="OrthoDB" id="3696379at2"/>
<keyword evidence="8 11" id="KW-0238">DNA-binding</keyword>
<dbReference type="GO" id="GO:0005737">
    <property type="term" value="C:cytoplasm"/>
    <property type="evidence" value="ECO:0007669"/>
    <property type="project" value="UniProtKB-SubCell"/>
</dbReference>
<keyword evidence="5 11" id="KW-0408">Iron</keyword>
<comment type="function">
    <text evidence="11">Acts as a transcriptional regulator. Probably redox-responsive. The apo- but not holo-form probably binds DNA.</text>
</comment>
<dbReference type="STRING" id="394193.SAMN04489732_13438"/>
<dbReference type="AlphaFoldDB" id="A0A1H8YPH0"/>